<evidence type="ECO:0000256" key="2">
    <source>
        <dbReference type="ARBA" id="ARBA00009592"/>
    </source>
</evidence>
<evidence type="ECO:0000256" key="11">
    <source>
        <dbReference type="ARBA" id="ARBA00023180"/>
    </source>
</evidence>
<evidence type="ECO:0000313" key="15">
    <source>
        <dbReference type="Proteomes" id="UP000324897"/>
    </source>
</evidence>
<dbReference type="InterPro" id="IPR003591">
    <property type="entry name" value="Leu-rich_rpt_typical-subtyp"/>
</dbReference>
<reference evidence="14 15" key="1">
    <citation type="journal article" date="2019" name="Sci. Rep.">
        <title>A high-quality genome of Eragrostis curvula grass provides insights into Poaceae evolution and supports new strategies to enhance forage quality.</title>
        <authorList>
            <person name="Carballo J."/>
            <person name="Santos B.A.C.M."/>
            <person name="Zappacosta D."/>
            <person name="Garbus I."/>
            <person name="Selva J.P."/>
            <person name="Gallo C.A."/>
            <person name="Diaz A."/>
            <person name="Albertini E."/>
            <person name="Caccamo M."/>
            <person name="Echenique V."/>
        </authorList>
    </citation>
    <scope>NUCLEOTIDE SEQUENCE [LARGE SCALE GENOMIC DNA]</scope>
    <source>
        <strain evidence="15">cv. Victoria</strain>
        <tissue evidence="14">Leaf</tissue>
    </source>
</reference>
<dbReference type="InterPro" id="IPR032675">
    <property type="entry name" value="LRR_dom_sf"/>
</dbReference>
<dbReference type="GO" id="GO:0005886">
    <property type="term" value="C:plasma membrane"/>
    <property type="evidence" value="ECO:0007669"/>
    <property type="project" value="UniProtKB-SubCell"/>
</dbReference>
<dbReference type="InterPro" id="IPR013210">
    <property type="entry name" value="LRR_N_plant-typ"/>
</dbReference>
<keyword evidence="4" id="KW-0433">Leucine-rich repeat</keyword>
<keyword evidence="11" id="KW-0325">Glycoprotein</keyword>
<comment type="subcellular location">
    <subcellularLocation>
        <location evidence="1">Cell membrane</location>
        <topology evidence="1">Single-pass type I membrane protein</topology>
    </subcellularLocation>
</comment>
<evidence type="ECO:0000256" key="10">
    <source>
        <dbReference type="ARBA" id="ARBA00023170"/>
    </source>
</evidence>
<dbReference type="FunFam" id="3.80.10.10:FF:000691">
    <property type="entry name" value="Putative LRR receptor-like serine/threonine-protein kinase"/>
    <property type="match status" value="1"/>
</dbReference>
<evidence type="ECO:0000259" key="13">
    <source>
        <dbReference type="Pfam" id="PF08263"/>
    </source>
</evidence>
<dbReference type="PANTHER" id="PTHR48052">
    <property type="entry name" value="UNNAMED PRODUCT"/>
    <property type="match status" value="1"/>
</dbReference>
<keyword evidence="15" id="KW-1185">Reference proteome</keyword>
<name>A0A5J9T556_9POAL</name>
<accession>A0A5J9T556</accession>
<evidence type="ECO:0000256" key="4">
    <source>
        <dbReference type="ARBA" id="ARBA00022614"/>
    </source>
</evidence>
<feature type="region of interest" description="Disordered" evidence="12">
    <location>
        <begin position="801"/>
        <end position="820"/>
    </location>
</feature>
<feature type="compositionally biased region" description="Low complexity" evidence="12">
    <location>
        <begin position="801"/>
        <end position="813"/>
    </location>
</feature>
<dbReference type="Pfam" id="PF13516">
    <property type="entry name" value="LRR_6"/>
    <property type="match status" value="1"/>
</dbReference>
<feature type="non-terminal residue" evidence="14">
    <location>
        <position position="1"/>
    </location>
</feature>
<dbReference type="Pfam" id="PF00560">
    <property type="entry name" value="LRR_1"/>
    <property type="match status" value="3"/>
</dbReference>
<keyword evidence="9" id="KW-0472">Membrane</keyword>
<proteinExistence type="inferred from homology"/>
<dbReference type="SUPFAM" id="SSF52058">
    <property type="entry name" value="L domain-like"/>
    <property type="match status" value="2"/>
</dbReference>
<dbReference type="InterPro" id="IPR001611">
    <property type="entry name" value="Leu-rich_rpt"/>
</dbReference>
<keyword evidence="6" id="KW-0732">Signal</keyword>
<keyword evidence="8" id="KW-1133">Transmembrane helix</keyword>
<keyword evidence="5" id="KW-0812">Transmembrane</keyword>
<evidence type="ECO:0000256" key="1">
    <source>
        <dbReference type="ARBA" id="ARBA00004251"/>
    </source>
</evidence>
<dbReference type="Pfam" id="PF13855">
    <property type="entry name" value="LRR_8"/>
    <property type="match status" value="2"/>
</dbReference>
<evidence type="ECO:0000313" key="14">
    <source>
        <dbReference type="EMBL" id="TVU06506.1"/>
    </source>
</evidence>
<keyword evidence="10" id="KW-0675">Receptor</keyword>
<dbReference type="Pfam" id="PF08263">
    <property type="entry name" value="LRRNT_2"/>
    <property type="match status" value="1"/>
</dbReference>
<dbReference type="FunFam" id="3.80.10.10:FF:000041">
    <property type="entry name" value="LRR receptor-like serine/threonine-protein kinase ERECTA"/>
    <property type="match status" value="1"/>
</dbReference>
<evidence type="ECO:0000256" key="8">
    <source>
        <dbReference type="ARBA" id="ARBA00022989"/>
    </source>
</evidence>
<evidence type="ECO:0000256" key="5">
    <source>
        <dbReference type="ARBA" id="ARBA00022692"/>
    </source>
</evidence>
<keyword evidence="3" id="KW-1003">Cell membrane</keyword>
<dbReference type="Gramene" id="TVU06506">
    <property type="protein sequence ID" value="TVU06506"/>
    <property type="gene ID" value="EJB05_49727"/>
</dbReference>
<comment type="similarity">
    <text evidence="2">Belongs to the RLP family.</text>
</comment>
<dbReference type="Gene3D" id="3.80.10.10">
    <property type="entry name" value="Ribonuclease Inhibitor"/>
    <property type="match status" value="5"/>
</dbReference>
<evidence type="ECO:0000256" key="7">
    <source>
        <dbReference type="ARBA" id="ARBA00022737"/>
    </source>
</evidence>
<dbReference type="PRINTS" id="PR00019">
    <property type="entry name" value="LEURICHRPT"/>
</dbReference>
<sequence length="865" mass="95015">MLHRFKAKCSNAQVGFEIGGWVELQESGEAMGAAAINKGHQRKLCGKITWDTENFINSERQGCRSTPATLLDDMASNAQQLQGTDAHDFDVLRIKKELDRFCVVLMPNLYQIINAICGVLITAATAAQATNRQSDKDVLLELKDFLQAQDPINPGIYQGWSESDASPCHWDGIRCDSAGHVDSLDLSSSNISGPSFGNFSRLPRLSHLDLSANSITGQLHPDLKNCRSLHYLNISNNLIGGNLDVSTLINLRILDVSQNRFEQRIDINFPAICGNLTVLSLASNNLTGRIDGLFGSCTKLRVLDLSWNSFTGTVWRGISMLKQLKINNNNITGHVSASIFTTGCKLQSLNFAINFLHGRFPSSIANCTGLKFLSVWDNGFRGPIPAGISSIAGLEELVLASNRFDDKIALELKNCTSMKYLDISDNNFVGDIQAVFGKLRNLRNLLLQENKYTGGIISSGILQLPQLSLLDLGYNKLSGELPTEVSRMTNLKVLILAVNNFSGSIPLEYCQLVRLQILDLSYNSLSGGIPPQIGNLTSLALLMLARNQLSGRIPKEIGNCTSLLWLNIVGNKLSGNIPPEMANIGRNPNPTFMENRKNPDLLEPITNKCQAVEKWIPERWIPANYPEFNFVRSMMLSQKNCLAIWTRFAMGYDPLPMSSPLRTALGYVQLSENLLSGEVPPAIGTMRNFSLLLLDDNRLSGHLPSEIGQLKLVALNISNNNISGEIPAEIGNMDSLESLDLSWNNFEGSIPSTLNQLTKLSKFNVSYNPLLSGSVPGTGQLSTFDEQSFLGDPLLSFHSPTGSSSYSGTGEPSYDGENSPTKEEIVVSGIAFLAFFSATFMIREVECFMYLYCIVLQKITSCMTY</sequence>
<keyword evidence="7" id="KW-0677">Repeat</keyword>
<dbReference type="EMBL" id="RWGY01000051">
    <property type="protein sequence ID" value="TVU06506.1"/>
    <property type="molecule type" value="Genomic_DNA"/>
</dbReference>
<organism evidence="14 15">
    <name type="scientific">Eragrostis curvula</name>
    <name type="common">weeping love grass</name>
    <dbReference type="NCBI Taxonomy" id="38414"/>
    <lineage>
        <taxon>Eukaryota</taxon>
        <taxon>Viridiplantae</taxon>
        <taxon>Streptophyta</taxon>
        <taxon>Embryophyta</taxon>
        <taxon>Tracheophyta</taxon>
        <taxon>Spermatophyta</taxon>
        <taxon>Magnoliopsida</taxon>
        <taxon>Liliopsida</taxon>
        <taxon>Poales</taxon>
        <taxon>Poaceae</taxon>
        <taxon>PACMAD clade</taxon>
        <taxon>Chloridoideae</taxon>
        <taxon>Eragrostideae</taxon>
        <taxon>Eragrostidinae</taxon>
        <taxon>Eragrostis</taxon>
    </lineage>
</organism>
<dbReference type="AlphaFoldDB" id="A0A5J9T556"/>
<evidence type="ECO:0000256" key="12">
    <source>
        <dbReference type="SAM" id="MobiDB-lite"/>
    </source>
</evidence>
<dbReference type="OrthoDB" id="676979at2759"/>
<evidence type="ECO:0000256" key="9">
    <source>
        <dbReference type="ARBA" id="ARBA00023136"/>
    </source>
</evidence>
<dbReference type="SMART" id="SM00369">
    <property type="entry name" value="LRR_TYP"/>
    <property type="match status" value="6"/>
</dbReference>
<dbReference type="PANTHER" id="PTHR48052:SF87">
    <property type="entry name" value="NON-SPECIFIC SERINE_THREONINE PROTEIN KINASE"/>
    <property type="match status" value="1"/>
</dbReference>
<gene>
    <name evidence="14" type="ORF">EJB05_49727</name>
</gene>
<evidence type="ECO:0000256" key="6">
    <source>
        <dbReference type="ARBA" id="ARBA00022729"/>
    </source>
</evidence>
<feature type="domain" description="Leucine-rich repeat-containing N-terminal plant-type" evidence="13">
    <location>
        <begin position="133"/>
        <end position="176"/>
    </location>
</feature>
<evidence type="ECO:0000256" key="3">
    <source>
        <dbReference type="ARBA" id="ARBA00022475"/>
    </source>
</evidence>
<comment type="caution">
    <text evidence="14">The sequence shown here is derived from an EMBL/GenBank/DDBJ whole genome shotgun (WGS) entry which is preliminary data.</text>
</comment>
<dbReference type="FunFam" id="3.80.10.10:FF:001678">
    <property type="entry name" value="Calmodulin-binding receptor kinase CaMRLK"/>
    <property type="match status" value="1"/>
</dbReference>
<protein>
    <recommendedName>
        <fullName evidence="13">Leucine-rich repeat-containing N-terminal plant-type domain-containing protein</fullName>
    </recommendedName>
</protein>
<dbReference type="Proteomes" id="UP000324897">
    <property type="component" value="Unassembled WGS sequence"/>
</dbReference>